<evidence type="ECO:0000313" key="2">
    <source>
        <dbReference type="EMBL" id="KAL2284594.1"/>
    </source>
</evidence>
<dbReference type="Proteomes" id="UP001600888">
    <property type="component" value="Unassembled WGS sequence"/>
</dbReference>
<reference evidence="2 3" key="1">
    <citation type="submission" date="2024-03" db="EMBL/GenBank/DDBJ databases">
        <title>A high-quality draft genome sequence of Diaporthe vaccinii, a causative agent of upright dieback and viscid rot disease in cranberry plants.</title>
        <authorList>
            <person name="Sarrasin M."/>
            <person name="Lang B.F."/>
            <person name="Burger G."/>
        </authorList>
    </citation>
    <scope>NUCLEOTIDE SEQUENCE [LARGE SCALE GENOMIC DNA]</scope>
    <source>
        <strain evidence="2 3">IS7</strain>
    </source>
</reference>
<proteinExistence type="predicted"/>
<evidence type="ECO:0008006" key="4">
    <source>
        <dbReference type="Google" id="ProtNLM"/>
    </source>
</evidence>
<comment type="caution">
    <text evidence="2">The sequence shown here is derived from an EMBL/GenBank/DDBJ whole genome shotgun (WGS) entry which is preliminary data.</text>
</comment>
<name>A0ABR4EQ86_9PEZI</name>
<evidence type="ECO:0000313" key="3">
    <source>
        <dbReference type="Proteomes" id="UP001600888"/>
    </source>
</evidence>
<keyword evidence="3" id="KW-1185">Reference proteome</keyword>
<feature type="compositionally biased region" description="Low complexity" evidence="1">
    <location>
        <begin position="17"/>
        <end position="29"/>
    </location>
</feature>
<feature type="compositionally biased region" description="Basic and acidic residues" evidence="1">
    <location>
        <begin position="126"/>
        <end position="141"/>
    </location>
</feature>
<dbReference type="EMBL" id="JBAWTH010000036">
    <property type="protein sequence ID" value="KAL2284594.1"/>
    <property type="molecule type" value="Genomic_DNA"/>
</dbReference>
<evidence type="ECO:0000256" key="1">
    <source>
        <dbReference type="SAM" id="MobiDB-lite"/>
    </source>
</evidence>
<organism evidence="2 3">
    <name type="scientific">Diaporthe vaccinii</name>
    <dbReference type="NCBI Taxonomy" id="105482"/>
    <lineage>
        <taxon>Eukaryota</taxon>
        <taxon>Fungi</taxon>
        <taxon>Dikarya</taxon>
        <taxon>Ascomycota</taxon>
        <taxon>Pezizomycotina</taxon>
        <taxon>Sordariomycetes</taxon>
        <taxon>Sordariomycetidae</taxon>
        <taxon>Diaporthales</taxon>
        <taxon>Diaporthaceae</taxon>
        <taxon>Diaporthe</taxon>
        <taxon>Diaporthe eres species complex</taxon>
    </lineage>
</organism>
<sequence length="158" mass="17891">MDLEAAKQAAVKIEASQQLVSSFSSPSGSRSRRQTEDKLESPTEVPVSDTNESAAYLDRDIDDRDILLGLKMAICAACDDDLDAWIRDRTGLRLRRFLADLKAFDAVSKDHKPSASQAPRHQARRTRNETRRLNAERERRRQSIKSKAWKGRCFGEDS</sequence>
<feature type="region of interest" description="Disordered" evidence="1">
    <location>
        <begin position="17"/>
        <end position="52"/>
    </location>
</feature>
<gene>
    <name evidence="2" type="ORF">FJTKL_08941</name>
</gene>
<feature type="region of interest" description="Disordered" evidence="1">
    <location>
        <begin position="107"/>
        <end position="158"/>
    </location>
</feature>
<accession>A0ABR4EQ86</accession>
<protein>
    <recommendedName>
        <fullName evidence="4">BZIP domain-containing protein</fullName>
    </recommendedName>
</protein>